<evidence type="ECO:0000313" key="1">
    <source>
        <dbReference type="EMBL" id="KAI7808809.1"/>
    </source>
</evidence>
<feature type="non-terminal residue" evidence="1">
    <location>
        <position position="216"/>
    </location>
</feature>
<reference evidence="1" key="1">
    <citation type="submission" date="2021-02" db="EMBL/GenBank/DDBJ databases">
        <title>Comparative genomics reveals that relaxation of natural selection precedes convergent phenotypic evolution of cavefish.</title>
        <authorList>
            <person name="Peng Z."/>
        </authorList>
    </citation>
    <scope>NUCLEOTIDE SEQUENCE</scope>
    <source>
        <tissue evidence="1">Muscle</tissue>
    </source>
</reference>
<proteinExistence type="predicted"/>
<sequence>EDVRQDTVSNANAYQKLTWTQEGQMLWDTAKSCLLLNGRRGLPGDQPCWKEEAGESLAPRLSLRQAQLPEQPLTADPGAFFALLPSSHNPPCLLLTSQLSTISSATCDHARLADILLSVLAQQASTAASSRRWKAESHAHKLAMIRRLQKLYITPCTVFYERIHSSSLISGETLDFHLVVDQTPVGSAVVTYVAEPGKGNQRSEMLQHEIIGVTLR</sequence>
<comment type="caution">
    <text evidence="1">The sequence shown here is derived from an EMBL/GenBank/DDBJ whole genome shotgun (WGS) entry which is preliminary data.</text>
</comment>
<accession>A0A9W7WV29</accession>
<gene>
    <name evidence="1" type="ORF">IRJ41_015376</name>
</gene>
<organism evidence="1 2">
    <name type="scientific">Triplophysa rosa</name>
    <name type="common">Cave loach</name>
    <dbReference type="NCBI Taxonomy" id="992332"/>
    <lineage>
        <taxon>Eukaryota</taxon>
        <taxon>Metazoa</taxon>
        <taxon>Chordata</taxon>
        <taxon>Craniata</taxon>
        <taxon>Vertebrata</taxon>
        <taxon>Euteleostomi</taxon>
        <taxon>Actinopterygii</taxon>
        <taxon>Neopterygii</taxon>
        <taxon>Teleostei</taxon>
        <taxon>Ostariophysi</taxon>
        <taxon>Cypriniformes</taxon>
        <taxon>Nemacheilidae</taxon>
        <taxon>Triplophysa</taxon>
    </lineage>
</organism>
<evidence type="ECO:0000313" key="2">
    <source>
        <dbReference type="Proteomes" id="UP001059041"/>
    </source>
</evidence>
<name>A0A9W7WV29_TRIRA</name>
<protein>
    <submittedName>
        <fullName evidence="1">Uncharacterized protein</fullName>
    </submittedName>
</protein>
<dbReference type="Proteomes" id="UP001059041">
    <property type="component" value="Linkage Group LG6"/>
</dbReference>
<dbReference type="AlphaFoldDB" id="A0A9W7WV29"/>
<dbReference type="EMBL" id="JAFHDT010000006">
    <property type="protein sequence ID" value="KAI7808809.1"/>
    <property type="molecule type" value="Genomic_DNA"/>
</dbReference>
<keyword evidence="2" id="KW-1185">Reference proteome</keyword>